<sequence length="499" mass="53410">MHKIPTFGASDLKQVRETARRLDSAWIGGGFSRDGGSDVKSIMSPFDGETISEVAFASERQVDLAVQAARAALKADWGTMGHEGRAVLIRALADAVERNWLELALLESLDVGKPILHSYNDDVPTTVGVLRWYASLTETAYDLSPARRKGVLSQIVREPQGVVGIVLPWNYPLTTLALKIGPALAAGNTVVCKPADDTPLTTLRLAELAIEAGFPAGVINVVPGTGPVAGKALGLHGDVSAINFTGSTATGRRFLHYSADSNLKEISLECGGKNPAIILPDVTSLDRFADDISTGFLMNSGQLCSSISRVLAPHALEGDLRDMLVAKMREWPIGDPFDPATRIGPLVSDAHAAKVNRAVDIEKQRNNDFSVSAAETKGASPRLVEPVVFFNVAEGADAWKEEVFGPVLSVRFYDDLASAIRSANDTQYGLSAYVFGENPRAIREASTTLDAGFVAINAFCEGDFTTPFGGFKTSGFGGKDKGIHSLDQYSRTKSIWWAT</sequence>
<accession>A0A2T4IZD6</accession>
<evidence type="ECO:0000256" key="3">
    <source>
        <dbReference type="RuleBase" id="RU003345"/>
    </source>
</evidence>
<dbReference type="Proteomes" id="UP000240259">
    <property type="component" value="Unassembled WGS sequence"/>
</dbReference>
<dbReference type="InterPro" id="IPR016161">
    <property type="entry name" value="Ald_DH/histidinol_DH"/>
</dbReference>
<dbReference type="RefSeq" id="WP_107648693.1">
    <property type="nucleotide sequence ID" value="NZ_PZJX01000018.1"/>
</dbReference>
<feature type="active site" evidence="2">
    <location>
        <position position="269"/>
    </location>
</feature>
<dbReference type="PROSITE" id="PS00687">
    <property type="entry name" value="ALDEHYDE_DEHYDR_GLU"/>
    <property type="match status" value="1"/>
</dbReference>
<dbReference type="OrthoDB" id="9812625at2"/>
<dbReference type="AlphaFoldDB" id="A0A2T4IZD6"/>
<dbReference type="SUPFAM" id="SSF53720">
    <property type="entry name" value="ALDH-like"/>
    <property type="match status" value="1"/>
</dbReference>
<organism evidence="5 6">
    <name type="scientific">Mesorhizobium helmanticense</name>
    <dbReference type="NCBI Taxonomy" id="1776423"/>
    <lineage>
        <taxon>Bacteria</taxon>
        <taxon>Pseudomonadati</taxon>
        <taxon>Pseudomonadota</taxon>
        <taxon>Alphaproteobacteria</taxon>
        <taxon>Hyphomicrobiales</taxon>
        <taxon>Phyllobacteriaceae</taxon>
        <taxon>Mesorhizobium</taxon>
    </lineage>
</organism>
<dbReference type="EMBL" id="PZJX01000018">
    <property type="protein sequence ID" value="PTE10982.1"/>
    <property type="molecule type" value="Genomic_DNA"/>
</dbReference>
<gene>
    <name evidence="5" type="ORF">C9427_08610</name>
</gene>
<comment type="similarity">
    <text evidence="3">Belongs to the aldehyde dehydrogenase family.</text>
</comment>
<dbReference type="Gene3D" id="3.40.309.10">
    <property type="entry name" value="Aldehyde Dehydrogenase, Chain A, domain 2"/>
    <property type="match status" value="1"/>
</dbReference>
<keyword evidence="1 3" id="KW-0560">Oxidoreductase</keyword>
<comment type="caution">
    <text evidence="5">The sequence shown here is derived from an EMBL/GenBank/DDBJ whole genome shotgun (WGS) entry which is preliminary data.</text>
</comment>
<dbReference type="FunFam" id="3.40.605.10:FF:000001">
    <property type="entry name" value="Aldehyde dehydrogenase 1"/>
    <property type="match status" value="1"/>
</dbReference>
<dbReference type="InterPro" id="IPR029510">
    <property type="entry name" value="Ald_DH_CS_GLU"/>
</dbReference>
<proteinExistence type="inferred from homology"/>
<dbReference type="InterPro" id="IPR016163">
    <property type="entry name" value="Ald_DH_C"/>
</dbReference>
<evidence type="ECO:0000313" key="5">
    <source>
        <dbReference type="EMBL" id="PTE10982.1"/>
    </source>
</evidence>
<dbReference type="PANTHER" id="PTHR11699">
    <property type="entry name" value="ALDEHYDE DEHYDROGENASE-RELATED"/>
    <property type="match status" value="1"/>
</dbReference>
<protein>
    <submittedName>
        <fullName evidence="5">Aldehyde dehydrogenase</fullName>
    </submittedName>
</protein>
<name>A0A2T4IZD6_9HYPH</name>
<reference evidence="5 6" key="1">
    <citation type="submission" date="2018-03" db="EMBL/GenBank/DDBJ databases">
        <title>Genome sequence of the symbiotic type strain Mesorhizobium helmanticense CSLC115NT isolated from Lotus corniculatus nodules.</title>
        <authorList>
            <person name="Sannazzaro A.I."/>
            <person name="Torres Tejerizo G.A."/>
            <person name="Dip D."/>
            <person name="Caballero M."/>
            <person name="Pistorio M."/>
            <person name="Estrella M.J."/>
        </authorList>
    </citation>
    <scope>NUCLEOTIDE SEQUENCE [LARGE SCALE GENOMIC DNA]</scope>
    <source>
        <strain evidence="5 6">CSLC115N</strain>
    </source>
</reference>
<feature type="domain" description="Aldehyde dehydrogenase" evidence="4">
    <location>
        <begin position="41"/>
        <end position="495"/>
    </location>
</feature>
<evidence type="ECO:0000256" key="1">
    <source>
        <dbReference type="ARBA" id="ARBA00023002"/>
    </source>
</evidence>
<evidence type="ECO:0000259" key="4">
    <source>
        <dbReference type="Pfam" id="PF00171"/>
    </source>
</evidence>
<keyword evidence="6" id="KW-1185">Reference proteome</keyword>
<evidence type="ECO:0000256" key="2">
    <source>
        <dbReference type="PROSITE-ProRule" id="PRU10007"/>
    </source>
</evidence>
<dbReference type="InterPro" id="IPR016162">
    <property type="entry name" value="Ald_DH_N"/>
</dbReference>
<dbReference type="GO" id="GO:0004030">
    <property type="term" value="F:aldehyde dehydrogenase [NAD(P)+] activity"/>
    <property type="evidence" value="ECO:0007669"/>
    <property type="project" value="UniProtKB-ARBA"/>
</dbReference>
<dbReference type="Pfam" id="PF00171">
    <property type="entry name" value="Aldedh"/>
    <property type="match status" value="1"/>
</dbReference>
<dbReference type="InterPro" id="IPR015590">
    <property type="entry name" value="Aldehyde_DH_dom"/>
</dbReference>
<evidence type="ECO:0000313" key="6">
    <source>
        <dbReference type="Proteomes" id="UP000240259"/>
    </source>
</evidence>
<dbReference type="Gene3D" id="3.40.605.10">
    <property type="entry name" value="Aldehyde Dehydrogenase, Chain A, domain 1"/>
    <property type="match status" value="1"/>
</dbReference>